<organism evidence="4 5">
    <name type="scientific">Polyangium jinanense</name>
    <dbReference type="NCBI Taxonomy" id="2829994"/>
    <lineage>
        <taxon>Bacteria</taxon>
        <taxon>Pseudomonadati</taxon>
        <taxon>Myxococcota</taxon>
        <taxon>Polyangia</taxon>
        <taxon>Polyangiales</taxon>
        <taxon>Polyangiaceae</taxon>
        <taxon>Polyangium</taxon>
    </lineage>
</organism>
<feature type="domain" description="Peptidase S9 prolyl oligopeptidase catalytic" evidence="3">
    <location>
        <begin position="160"/>
        <end position="289"/>
    </location>
</feature>
<evidence type="ECO:0000313" key="5">
    <source>
        <dbReference type="Proteomes" id="UP001151081"/>
    </source>
</evidence>
<dbReference type="GO" id="GO:0052689">
    <property type="term" value="F:carboxylic ester hydrolase activity"/>
    <property type="evidence" value="ECO:0007669"/>
    <property type="project" value="UniProtKB-ARBA"/>
</dbReference>
<keyword evidence="5" id="KW-1185">Reference proteome</keyword>
<dbReference type="PANTHER" id="PTHR22946">
    <property type="entry name" value="DIENELACTONE HYDROLASE DOMAIN-CONTAINING PROTEIN-RELATED"/>
    <property type="match status" value="1"/>
</dbReference>
<dbReference type="Pfam" id="PF00326">
    <property type="entry name" value="Peptidase_S9"/>
    <property type="match status" value="1"/>
</dbReference>
<dbReference type="GO" id="GO:0006508">
    <property type="term" value="P:proteolysis"/>
    <property type="evidence" value="ECO:0007669"/>
    <property type="project" value="InterPro"/>
</dbReference>
<accession>A0A9X3X8U5</accession>
<comment type="caution">
    <text evidence="4">The sequence shown here is derived from an EMBL/GenBank/DDBJ whole genome shotgun (WGS) entry which is preliminary data.</text>
</comment>
<dbReference type="InterPro" id="IPR050261">
    <property type="entry name" value="FrsA_esterase"/>
</dbReference>
<dbReference type="InterPro" id="IPR001375">
    <property type="entry name" value="Peptidase_S9_cat"/>
</dbReference>
<evidence type="ECO:0000256" key="2">
    <source>
        <dbReference type="SAM" id="SignalP"/>
    </source>
</evidence>
<dbReference type="RefSeq" id="WP_272426776.1">
    <property type="nucleotide sequence ID" value="NZ_JAGTJJ010000021.1"/>
</dbReference>
<proteinExistence type="predicted"/>
<reference evidence="4 5" key="1">
    <citation type="submission" date="2021-04" db="EMBL/GenBank/DDBJ databases">
        <title>Genome analysis of Polyangium sp.</title>
        <authorList>
            <person name="Li Y."/>
            <person name="Wang J."/>
        </authorList>
    </citation>
    <scope>NUCLEOTIDE SEQUENCE [LARGE SCALE GENOMIC DNA]</scope>
    <source>
        <strain evidence="4 5">SDU14</strain>
    </source>
</reference>
<sequence>MKHLHCLVLLLALTNLAGCGGQEQQSVKYISEYTVDYQPEQSLSLSEARYGFRTKLTQYKSYGEPAPEPPPGVFRKIRYDAPAGKLAAYISPDPQDGKKHPAIIWVVGGLDYNSIGNLWTELPDDADQNASDYRRAGIIMMFPSQRGGNDNPGFKEAFFGEVDDIIAAADHLAKQEYVDPNRIYLGGHSCGGALVLLVAESTARFRAVFSFGPIDDITRWGPGIILFDTSDPREAELRAPIRWLHSIQSPVFVLEGTAGGNVRALHAMARASRNDNVHFYAVEGADHGSILEPTNALIAKKILRDVGPTTNLTFDEEELNRPFAE</sequence>
<gene>
    <name evidence="4" type="ORF">KEG57_28560</name>
</gene>
<dbReference type="SUPFAM" id="SSF53474">
    <property type="entry name" value="alpha/beta-Hydrolases"/>
    <property type="match status" value="1"/>
</dbReference>
<keyword evidence="2" id="KW-0732">Signal</keyword>
<keyword evidence="1" id="KW-0378">Hydrolase</keyword>
<evidence type="ECO:0000256" key="1">
    <source>
        <dbReference type="ARBA" id="ARBA00022801"/>
    </source>
</evidence>
<name>A0A9X3X8U5_9BACT</name>
<dbReference type="Proteomes" id="UP001151081">
    <property type="component" value="Unassembled WGS sequence"/>
</dbReference>
<dbReference type="GO" id="GO:0008236">
    <property type="term" value="F:serine-type peptidase activity"/>
    <property type="evidence" value="ECO:0007669"/>
    <property type="project" value="InterPro"/>
</dbReference>
<feature type="signal peptide" evidence="2">
    <location>
        <begin position="1"/>
        <end position="17"/>
    </location>
</feature>
<feature type="chain" id="PRO_5040727851" evidence="2">
    <location>
        <begin position="18"/>
        <end position="325"/>
    </location>
</feature>
<evidence type="ECO:0000259" key="3">
    <source>
        <dbReference type="Pfam" id="PF00326"/>
    </source>
</evidence>
<dbReference type="Gene3D" id="3.40.50.1820">
    <property type="entry name" value="alpha/beta hydrolase"/>
    <property type="match status" value="1"/>
</dbReference>
<dbReference type="InterPro" id="IPR029058">
    <property type="entry name" value="AB_hydrolase_fold"/>
</dbReference>
<evidence type="ECO:0000313" key="4">
    <source>
        <dbReference type="EMBL" id="MDC3984493.1"/>
    </source>
</evidence>
<dbReference type="AlphaFoldDB" id="A0A9X3X8U5"/>
<dbReference type="EMBL" id="JAGTJJ010000021">
    <property type="protein sequence ID" value="MDC3984493.1"/>
    <property type="molecule type" value="Genomic_DNA"/>
</dbReference>
<dbReference type="PANTHER" id="PTHR22946:SF9">
    <property type="entry name" value="POLYKETIDE TRANSFERASE AF380"/>
    <property type="match status" value="1"/>
</dbReference>
<protein>
    <submittedName>
        <fullName evidence="4">Prolyl oligopeptidase family serine peptidase</fullName>
    </submittedName>
</protein>